<dbReference type="PROSITE" id="PS50850">
    <property type="entry name" value="MFS"/>
    <property type="match status" value="1"/>
</dbReference>
<dbReference type="InterPro" id="IPR036259">
    <property type="entry name" value="MFS_trans_sf"/>
</dbReference>
<keyword evidence="3" id="KW-1003">Cell membrane</keyword>
<feature type="transmembrane region" description="Helical" evidence="7">
    <location>
        <begin position="293"/>
        <end position="319"/>
    </location>
</feature>
<dbReference type="InterPro" id="IPR011701">
    <property type="entry name" value="MFS"/>
</dbReference>
<keyword evidence="5 7" id="KW-1133">Transmembrane helix</keyword>
<feature type="transmembrane region" description="Helical" evidence="7">
    <location>
        <begin position="262"/>
        <end position="281"/>
    </location>
</feature>
<feature type="transmembrane region" description="Helical" evidence="7">
    <location>
        <begin position="20"/>
        <end position="44"/>
    </location>
</feature>
<evidence type="ECO:0000256" key="3">
    <source>
        <dbReference type="ARBA" id="ARBA00022475"/>
    </source>
</evidence>
<dbReference type="InterPro" id="IPR020846">
    <property type="entry name" value="MFS_dom"/>
</dbReference>
<dbReference type="AlphaFoldDB" id="D6TTJ8"/>
<keyword evidence="4 7" id="KW-0812">Transmembrane</keyword>
<dbReference type="GO" id="GO:0005886">
    <property type="term" value="C:plasma membrane"/>
    <property type="evidence" value="ECO:0007669"/>
    <property type="project" value="UniProtKB-SubCell"/>
</dbReference>
<dbReference type="GO" id="GO:0022857">
    <property type="term" value="F:transmembrane transporter activity"/>
    <property type="evidence" value="ECO:0007669"/>
    <property type="project" value="InterPro"/>
</dbReference>
<feature type="transmembrane region" description="Helical" evidence="7">
    <location>
        <begin position="93"/>
        <end position="119"/>
    </location>
</feature>
<dbReference type="CDD" id="cd06173">
    <property type="entry name" value="MFS_MefA_like"/>
    <property type="match status" value="1"/>
</dbReference>
<dbReference type="PRINTS" id="PR01988">
    <property type="entry name" value="EXPORTERBACE"/>
</dbReference>
<gene>
    <name evidence="9" type="ORF">Krac_4745</name>
</gene>
<evidence type="ECO:0000256" key="4">
    <source>
        <dbReference type="ARBA" id="ARBA00022692"/>
    </source>
</evidence>
<evidence type="ECO:0000259" key="8">
    <source>
        <dbReference type="PROSITE" id="PS50850"/>
    </source>
</evidence>
<protein>
    <submittedName>
        <fullName evidence="9">Major facilitator superfamily MFS_1</fullName>
    </submittedName>
</protein>
<dbReference type="STRING" id="485913.Krac_4745"/>
<evidence type="ECO:0000256" key="7">
    <source>
        <dbReference type="SAM" id="Phobius"/>
    </source>
</evidence>
<comment type="subcellular location">
    <subcellularLocation>
        <location evidence="1">Cell membrane</location>
        <topology evidence="1">Multi-pass membrane protein</topology>
    </subcellularLocation>
</comment>
<evidence type="ECO:0000256" key="1">
    <source>
        <dbReference type="ARBA" id="ARBA00004651"/>
    </source>
</evidence>
<comment type="caution">
    <text evidence="9">The sequence shown here is derived from an EMBL/GenBank/DDBJ whole genome shotgun (WGS) entry which is preliminary data.</text>
</comment>
<dbReference type="eggNOG" id="COG2814">
    <property type="taxonomic scope" value="Bacteria"/>
</dbReference>
<dbReference type="FunCoup" id="D6TTJ8">
    <property type="interactions" value="225"/>
</dbReference>
<name>D6TTJ8_KTERA</name>
<sequence>MRRVALLRSLSHRSFRLLFLGQAISNLGDWLNYLAIISIIVYRWHMGANALAAFSIVMFLPMILLGPVAGVWVDRWPRKATMIVCDLVRAGLVLGLVWAANIYIMLVLVVLASAVSTFFDPAKQALIRGTVPEEDLLSANSLSQTMFQVAKILGPALGGIIVLLGGAYAAFVCDSVSFLVSALFLSFLPRLVLPVATDTAEEKEAPAKGNFWLEFRAGFAYILQRRLLLAAVLSASVALFIIGTFDSMSALALQALGFDSSLFGFAVGSIGLGTVLGGLIVGQWGKRFSPLRLMALGDIGVGVMIGLIGLGIIIQLHIWPPFWTVLWLLGGLAVAGMIIPYGYLLQKETPPEMMGRVSGMANGIQTAFQFLAPLLGAVIADLFGVGNVFAVAGVALLLVGACIWLMRVSSSVAEPEQAAPGVLGE</sequence>
<dbReference type="InParanoid" id="D6TTJ8"/>
<organism evidence="9 10">
    <name type="scientific">Ktedonobacter racemifer DSM 44963</name>
    <dbReference type="NCBI Taxonomy" id="485913"/>
    <lineage>
        <taxon>Bacteria</taxon>
        <taxon>Bacillati</taxon>
        <taxon>Chloroflexota</taxon>
        <taxon>Ktedonobacteria</taxon>
        <taxon>Ktedonobacterales</taxon>
        <taxon>Ktedonobacteraceae</taxon>
        <taxon>Ktedonobacter</taxon>
    </lineage>
</organism>
<keyword evidence="10" id="KW-1185">Reference proteome</keyword>
<dbReference type="PANTHER" id="PTHR43266">
    <property type="entry name" value="MACROLIDE-EFFLUX PROTEIN"/>
    <property type="match status" value="1"/>
</dbReference>
<dbReference type="Pfam" id="PF07690">
    <property type="entry name" value="MFS_1"/>
    <property type="match status" value="1"/>
</dbReference>
<dbReference type="InterPro" id="IPR022324">
    <property type="entry name" value="Bacilysin_exporter_BacE_put"/>
</dbReference>
<evidence type="ECO:0000256" key="5">
    <source>
        <dbReference type="ARBA" id="ARBA00022989"/>
    </source>
</evidence>
<feature type="transmembrane region" description="Helical" evidence="7">
    <location>
        <begin position="152"/>
        <end position="185"/>
    </location>
</feature>
<accession>D6TTJ8</accession>
<feature type="transmembrane region" description="Helical" evidence="7">
    <location>
        <begin position="385"/>
        <end position="406"/>
    </location>
</feature>
<keyword evidence="6 7" id="KW-0472">Membrane</keyword>
<keyword evidence="2" id="KW-0813">Transport</keyword>
<reference evidence="9 10" key="1">
    <citation type="journal article" date="2011" name="Stand. Genomic Sci.">
        <title>Non-contiguous finished genome sequence and contextual data of the filamentous soil bacterium Ktedonobacter racemifer type strain (SOSP1-21).</title>
        <authorList>
            <person name="Chang Y.J."/>
            <person name="Land M."/>
            <person name="Hauser L."/>
            <person name="Chertkov O."/>
            <person name="Del Rio T.G."/>
            <person name="Nolan M."/>
            <person name="Copeland A."/>
            <person name="Tice H."/>
            <person name="Cheng J.F."/>
            <person name="Lucas S."/>
            <person name="Han C."/>
            <person name="Goodwin L."/>
            <person name="Pitluck S."/>
            <person name="Ivanova N."/>
            <person name="Ovchinikova G."/>
            <person name="Pati A."/>
            <person name="Chen A."/>
            <person name="Palaniappan K."/>
            <person name="Mavromatis K."/>
            <person name="Liolios K."/>
            <person name="Brettin T."/>
            <person name="Fiebig A."/>
            <person name="Rohde M."/>
            <person name="Abt B."/>
            <person name="Goker M."/>
            <person name="Detter J.C."/>
            <person name="Woyke T."/>
            <person name="Bristow J."/>
            <person name="Eisen J.A."/>
            <person name="Markowitz V."/>
            <person name="Hugenholtz P."/>
            <person name="Kyrpides N.C."/>
            <person name="Klenk H.P."/>
            <person name="Lapidus A."/>
        </authorList>
    </citation>
    <scope>NUCLEOTIDE SEQUENCE [LARGE SCALE GENOMIC DNA]</scope>
    <source>
        <strain evidence="10">DSM 44963</strain>
    </source>
</reference>
<dbReference type="EMBL" id="ADVG01000003">
    <property type="protein sequence ID" value="EFH83749.1"/>
    <property type="molecule type" value="Genomic_DNA"/>
</dbReference>
<evidence type="ECO:0000256" key="6">
    <source>
        <dbReference type="ARBA" id="ARBA00023136"/>
    </source>
</evidence>
<dbReference type="SUPFAM" id="SSF103473">
    <property type="entry name" value="MFS general substrate transporter"/>
    <property type="match status" value="1"/>
</dbReference>
<feature type="transmembrane region" description="Helical" evidence="7">
    <location>
        <begin position="357"/>
        <end position="379"/>
    </location>
</feature>
<dbReference type="PANTHER" id="PTHR43266:SF2">
    <property type="entry name" value="MAJOR FACILITATOR SUPERFAMILY (MFS) PROFILE DOMAIN-CONTAINING PROTEIN"/>
    <property type="match status" value="1"/>
</dbReference>
<evidence type="ECO:0000256" key="2">
    <source>
        <dbReference type="ARBA" id="ARBA00022448"/>
    </source>
</evidence>
<dbReference type="OrthoDB" id="9774907at2"/>
<dbReference type="RefSeq" id="WP_007914698.1">
    <property type="nucleotide sequence ID" value="NZ_ADVG01000003.1"/>
</dbReference>
<feature type="transmembrane region" description="Helical" evidence="7">
    <location>
        <begin position="325"/>
        <end position="345"/>
    </location>
</feature>
<dbReference type="Gene3D" id="1.20.1250.20">
    <property type="entry name" value="MFS general substrate transporter like domains"/>
    <property type="match status" value="1"/>
</dbReference>
<feature type="domain" description="Major facilitator superfamily (MFS) profile" evidence="8">
    <location>
        <begin position="14"/>
        <end position="411"/>
    </location>
</feature>
<proteinExistence type="predicted"/>
<evidence type="ECO:0000313" key="10">
    <source>
        <dbReference type="Proteomes" id="UP000004508"/>
    </source>
</evidence>
<feature type="transmembrane region" description="Helical" evidence="7">
    <location>
        <begin position="227"/>
        <end position="256"/>
    </location>
</feature>
<evidence type="ECO:0000313" key="9">
    <source>
        <dbReference type="EMBL" id="EFH83749.1"/>
    </source>
</evidence>
<dbReference type="Proteomes" id="UP000004508">
    <property type="component" value="Unassembled WGS sequence"/>
</dbReference>
<feature type="transmembrane region" description="Helical" evidence="7">
    <location>
        <begin position="50"/>
        <end position="73"/>
    </location>
</feature>